<dbReference type="SUPFAM" id="SSF51445">
    <property type="entry name" value="(Trans)glycosidases"/>
    <property type="match status" value="1"/>
</dbReference>
<comment type="catalytic activity">
    <reaction evidence="1">
        <text>Hydrolysis of terminal, non-reducing alpha-D-galactose residues in alpha-D-galactosides, including galactose oligosaccharides, galactomannans and galactolipids.</text>
        <dbReference type="EC" id="3.2.1.22"/>
    </reaction>
</comment>
<dbReference type="InterPro" id="IPR000111">
    <property type="entry name" value="Glyco_hydro_27/36_CS"/>
</dbReference>
<keyword evidence="4" id="KW-0326">Glycosidase</keyword>
<feature type="domain" description="Glycosyl hydrolase family 36 C-terminal" evidence="5">
    <location>
        <begin position="607"/>
        <end position="699"/>
    </location>
</feature>
<dbReference type="EC" id="3.2.1.22" evidence="2"/>
<dbReference type="InterPro" id="IPR050985">
    <property type="entry name" value="Alpha-glycosidase_related"/>
</dbReference>
<feature type="domain" description="Glycosyl hydrolase family 36 N-terminal" evidence="6">
    <location>
        <begin position="19"/>
        <end position="247"/>
    </location>
</feature>
<evidence type="ECO:0000259" key="5">
    <source>
        <dbReference type="Pfam" id="PF16874"/>
    </source>
</evidence>
<sequence length="708" mass="76666">MLEHLSHGSTSVVVGDGDGSPRVYYWGPALPASTDLDAIVAALDRGRAHGSMDREGPLTLVPEHARGFPGVPGILGARRDGSAWAPRFELSEFVRVDDVLRCTSVDPVGGLCIRSTIALGDALRVSVEVENTATTVYEVQALAVTLPLPAHAVELLAFDGRWAKEMQPTRTNWSRGAVVSENRRGRTSHDRPPFVLAGSAGFGEWSGEVWGAHLAWSGNSKVLAEVLADGRRYLQLGELLHPGEVVLEPGERYRTPEVIAVHSPSGMAAASWAYHRTVRAAARPTSVERAVLINTWEAVYFDHENARLTRLAELAAGCGVELFVLDDGWFSSRRSDRSGLGDWWVSPDAYPEGLGPLIARVRSLGMRFGIWVEPEMANPDSDLVRQHPDWVLGTRGYETPLGRNQVVVDLTNPEAFEHVLSALDRLLSAHDITYLKWDMNRDLVQGSSASGRSGAHDQTLAVYALLDEVRRRHPGVDVEGCSSGGGRVDLGMLARTERVWASDCNDPLERQTIQRSLSLVLPAEFIGSHIGPPRAHTTGRRHSLAFRCATALFGHLGVEWNLLDASEQDLAGLKHAIALHKRFRPLLHGGDTVRLEHPGEALLLHGVYATDRSEALLCVVQMDTSVAMPGTPIRLPGLPAQGRYRISVVPITGSDAVVGPAVSQPGWITDGITLSGAQLASHGLQPPILHPEQALLVHLAKGSSTVRP</sequence>
<dbReference type="FunFam" id="3.20.20.70:FF:000118">
    <property type="entry name" value="Alpha-galactosidase"/>
    <property type="match status" value="1"/>
</dbReference>
<dbReference type="GO" id="GO:0016052">
    <property type="term" value="P:carbohydrate catabolic process"/>
    <property type="evidence" value="ECO:0007669"/>
    <property type="project" value="InterPro"/>
</dbReference>
<dbReference type="InterPro" id="IPR002252">
    <property type="entry name" value="Glyco_hydro_36"/>
</dbReference>
<reference evidence="7" key="1">
    <citation type="submission" date="2020-05" db="EMBL/GenBank/DDBJ databases">
        <authorList>
            <person name="Chiriac C."/>
            <person name="Salcher M."/>
            <person name="Ghai R."/>
            <person name="Kavagutti S V."/>
        </authorList>
    </citation>
    <scope>NUCLEOTIDE SEQUENCE</scope>
</reference>
<evidence type="ECO:0000256" key="1">
    <source>
        <dbReference type="ARBA" id="ARBA00001255"/>
    </source>
</evidence>
<dbReference type="InterPro" id="IPR017853">
    <property type="entry name" value="GH"/>
</dbReference>
<gene>
    <name evidence="7" type="ORF">UFOPK3001_00211</name>
</gene>
<dbReference type="Gene3D" id="2.60.40.1180">
    <property type="entry name" value="Golgi alpha-mannosidase II"/>
    <property type="match status" value="1"/>
</dbReference>
<dbReference type="CDD" id="cd14791">
    <property type="entry name" value="GH36"/>
    <property type="match status" value="1"/>
</dbReference>
<organism evidence="7">
    <name type="scientific">freshwater metagenome</name>
    <dbReference type="NCBI Taxonomy" id="449393"/>
    <lineage>
        <taxon>unclassified sequences</taxon>
        <taxon>metagenomes</taxon>
        <taxon>ecological metagenomes</taxon>
    </lineage>
</organism>
<dbReference type="Gene3D" id="3.20.20.70">
    <property type="entry name" value="Aldolase class I"/>
    <property type="match status" value="1"/>
</dbReference>
<accession>A0A6J6X2G4</accession>
<dbReference type="Pfam" id="PF16875">
    <property type="entry name" value="Glyco_hydro_36N"/>
    <property type="match status" value="1"/>
</dbReference>
<name>A0A6J6X2G4_9ZZZZ</name>
<evidence type="ECO:0000313" key="7">
    <source>
        <dbReference type="EMBL" id="CAB4790629.1"/>
    </source>
</evidence>
<dbReference type="PANTHER" id="PTHR43053">
    <property type="entry name" value="GLYCOSIDASE FAMILY 31"/>
    <property type="match status" value="1"/>
</dbReference>
<dbReference type="Pfam" id="PF02065">
    <property type="entry name" value="Melibiase"/>
    <property type="match status" value="1"/>
</dbReference>
<dbReference type="InterPro" id="IPR038417">
    <property type="entry name" value="Alpga-gal_N_sf"/>
</dbReference>
<dbReference type="PANTHER" id="PTHR43053:SF3">
    <property type="entry name" value="ALPHA-GALACTOSIDASE C-RELATED"/>
    <property type="match status" value="1"/>
</dbReference>
<dbReference type="InterPro" id="IPR031704">
    <property type="entry name" value="Glyco_hydro_36_N"/>
</dbReference>
<dbReference type="InterPro" id="IPR031705">
    <property type="entry name" value="Glyco_hydro_36_C"/>
</dbReference>
<dbReference type="Pfam" id="PF16874">
    <property type="entry name" value="Glyco_hydro_36C"/>
    <property type="match status" value="1"/>
</dbReference>
<protein>
    <recommendedName>
        <fullName evidence="2">alpha-galactosidase</fullName>
        <ecNumber evidence="2">3.2.1.22</ecNumber>
    </recommendedName>
</protein>
<dbReference type="InterPro" id="IPR013780">
    <property type="entry name" value="Glyco_hydro_b"/>
</dbReference>
<proteinExistence type="predicted"/>
<dbReference type="PROSITE" id="PS00512">
    <property type="entry name" value="ALPHA_GALACTOSIDASE"/>
    <property type="match status" value="1"/>
</dbReference>
<evidence type="ECO:0000256" key="4">
    <source>
        <dbReference type="ARBA" id="ARBA00023295"/>
    </source>
</evidence>
<dbReference type="AlphaFoldDB" id="A0A6J6X2G4"/>
<evidence type="ECO:0000259" key="6">
    <source>
        <dbReference type="Pfam" id="PF16875"/>
    </source>
</evidence>
<dbReference type="Gene3D" id="2.70.98.60">
    <property type="entry name" value="alpha-galactosidase from lactobacil brevis"/>
    <property type="match status" value="1"/>
</dbReference>
<dbReference type="EMBL" id="CAFAAJ010000009">
    <property type="protein sequence ID" value="CAB4790629.1"/>
    <property type="molecule type" value="Genomic_DNA"/>
</dbReference>
<dbReference type="InterPro" id="IPR013785">
    <property type="entry name" value="Aldolase_TIM"/>
</dbReference>
<dbReference type="PRINTS" id="PR00743">
    <property type="entry name" value="GLHYDRLASE36"/>
</dbReference>
<evidence type="ECO:0000256" key="2">
    <source>
        <dbReference type="ARBA" id="ARBA00012755"/>
    </source>
</evidence>
<evidence type="ECO:0000256" key="3">
    <source>
        <dbReference type="ARBA" id="ARBA00022801"/>
    </source>
</evidence>
<dbReference type="GO" id="GO:0004557">
    <property type="term" value="F:alpha-galactosidase activity"/>
    <property type="evidence" value="ECO:0007669"/>
    <property type="project" value="UniProtKB-EC"/>
</dbReference>
<keyword evidence="3" id="KW-0378">Hydrolase</keyword>